<reference evidence="1 2" key="1">
    <citation type="submission" date="2023-01" db="EMBL/GenBank/DDBJ databases">
        <title>Analysis of 21 Apiospora genomes using comparative genomics revels a genus with tremendous synthesis potential of carbohydrate active enzymes and secondary metabolites.</title>
        <authorList>
            <person name="Sorensen T."/>
        </authorList>
    </citation>
    <scope>NUCLEOTIDE SEQUENCE [LARGE SCALE GENOMIC DNA]</scope>
    <source>
        <strain evidence="1 2">CBS 117206</strain>
    </source>
</reference>
<gene>
    <name evidence="1" type="ORF">PG999_002120</name>
</gene>
<comment type="caution">
    <text evidence="1">The sequence shown here is derived from an EMBL/GenBank/DDBJ whole genome shotgun (WGS) entry which is preliminary data.</text>
</comment>
<protein>
    <submittedName>
        <fullName evidence="1">Uncharacterized protein</fullName>
    </submittedName>
</protein>
<proteinExistence type="predicted"/>
<sequence>MNAAEGRTSGDLPHRAQRLWAMRRRARILAGPLFEQTAASMLSQDVKDSLWEAVLLCLRDATKMVERAIATVLSDNVDLFQVNHDGEKADDSLPSELM</sequence>
<dbReference type="Proteomes" id="UP001392437">
    <property type="component" value="Unassembled WGS sequence"/>
</dbReference>
<dbReference type="AlphaFoldDB" id="A0AAW0R7J4"/>
<organism evidence="1 2">
    <name type="scientific">Apiospora kogelbergensis</name>
    <dbReference type="NCBI Taxonomy" id="1337665"/>
    <lineage>
        <taxon>Eukaryota</taxon>
        <taxon>Fungi</taxon>
        <taxon>Dikarya</taxon>
        <taxon>Ascomycota</taxon>
        <taxon>Pezizomycotina</taxon>
        <taxon>Sordariomycetes</taxon>
        <taxon>Xylariomycetidae</taxon>
        <taxon>Amphisphaeriales</taxon>
        <taxon>Apiosporaceae</taxon>
        <taxon>Apiospora</taxon>
    </lineage>
</organism>
<dbReference type="EMBL" id="JAQQWP010000002">
    <property type="protein sequence ID" value="KAK8129740.1"/>
    <property type="molecule type" value="Genomic_DNA"/>
</dbReference>
<keyword evidence="2" id="KW-1185">Reference proteome</keyword>
<accession>A0AAW0R7J4</accession>
<name>A0AAW0R7J4_9PEZI</name>
<evidence type="ECO:0000313" key="2">
    <source>
        <dbReference type="Proteomes" id="UP001392437"/>
    </source>
</evidence>
<evidence type="ECO:0000313" key="1">
    <source>
        <dbReference type="EMBL" id="KAK8129740.1"/>
    </source>
</evidence>